<organism evidence="2 3">
    <name type="scientific">Basidiobolus ranarum</name>
    <dbReference type="NCBI Taxonomy" id="34480"/>
    <lineage>
        <taxon>Eukaryota</taxon>
        <taxon>Fungi</taxon>
        <taxon>Fungi incertae sedis</taxon>
        <taxon>Zoopagomycota</taxon>
        <taxon>Entomophthoromycotina</taxon>
        <taxon>Basidiobolomycetes</taxon>
        <taxon>Basidiobolales</taxon>
        <taxon>Basidiobolaceae</taxon>
        <taxon>Basidiobolus</taxon>
    </lineage>
</organism>
<evidence type="ECO:0000313" key="3">
    <source>
        <dbReference type="Proteomes" id="UP001479436"/>
    </source>
</evidence>
<dbReference type="Proteomes" id="UP001479436">
    <property type="component" value="Unassembled WGS sequence"/>
</dbReference>
<keyword evidence="1" id="KW-0472">Membrane</keyword>
<keyword evidence="1" id="KW-1133">Transmembrane helix</keyword>
<reference evidence="2 3" key="1">
    <citation type="submission" date="2023-04" db="EMBL/GenBank/DDBJ databases">
        <title>Genome of Basidiobolus ranarum AG-B5.</title>
        <authorList>
            <person name="Stajich J.E."/>
            <person name="Carter-House D."/>
            <person name="Gryganskyi A."/>
        </authorList>
    </citation>
    <scope>NUCLEOTIDE SEQUENCE [LARGE SCALE GENOMIC DNA]</scope>
    <source>
        <strain evidence="2 3">AG-B5</strain>
    </source>
</reference>
<feature type="transmembrane region" description="Helical" evidence="1">
    <location>
        <begin position="33"/>
        <end position="52"/>
    </location>
</feature>
<protein>
    <submittedName>
        <fullName evidence="2">Uncharacterized protein</fullName>
    </submittedName>
</protein>
<keyword evidence="1" id="KW-0812">Transmembrane</keyword>
<gene>
    <name evidence="2" type="ORF">K7432_008729</name>
</gene>
<name>A0ABR2VY56_9FUNG</name>
<keyword evidence="3" id="KW-1185">Reference proteome</keyword>
<evidence type="ECO:0000313" key="2">
    <source>
        <dbReference type="EMBL" id="KAK9709928.1"/>
    </source>
</evidence>
<evidence type="ECO:0000256" key="1">
    <source>
        <dbReference type="SAM" id="Phobius"/>
    </source>
</evidence>
<dbReference type="EMBL" id="JASJQH010007373">
    <property type="protein sequence ID" value="KAK9709928.1"/>
    <property type="molecule type" value="Genomic_DNA"/>
</dbReference>
<comment type="caution">
    <text evidence="2">The sequence shown here is derived from an EMBL/GenBank/DDBJ whole genome shotgun (WGS) entry which is preliminary data.</text>
</comment>
<proteinExistence type="predicted"/>
<sequence>MASNDPLKCIPIEDKTSMQVLFQFLSANKSRFITDWLITPITIAAILAYVWCTDRLIKLTPITFPGSVSSSLRDSFCHQHMN</sequence>
<accession>A0ABR2VY56</accession>